<sequence>MHFEDGVEGSQRRADAVARHVTGFGVATECGLGLLPRDEVRPTLEIHRALRAPVAH</sequence>
<organism evidence="1 2">
    <name type="scientific">Capillimicrobium parvum</name>
    <dbReference type="NCBI Taxonomy" id="2884022"/>
    <lineage>
        <taxon>Bacteria</taxon>
        <taxon>Bacillati</taxon>
        <taxon>Actinomycetota</taxon>
        <taxon>Thermoleophilia</taxon>
        <taxon>Solirubrobacterales</taxon>
        <taxon>Capillimicrobiaceae</taxon>
        <taxon>Capillimicrobium</taxon>
    </lineage>
</organism>
<accession>A0A9E7C0Z9</accession>
<keyword evidence="2" id="KW-1185">Reference proteome</keyword>
<proteinExistence type="predicted"/>
<reference evidence="1" key="1">
    <citation type="journal article" date="2022" name="Int. J. Syst. Evol. Microbiol.">
        <title>Pseudomonas aegrilactucae sp. nov. and Pseudomonas morbosilactucae sp. nov., pathogens causing bacterial rot of lettuce in Japan.</title>
        <authorList>
            <person name="Sawada H."/>
            <person name="Fujikawa T."/>
            <person name="Satou M."/>
        </authorList>
    </citation>
    <scope>NUCLEOTIDE SEQUENCE</scope>
    <source>
        <strain evidence="1">0166_1</strain>
    </source>
</reference>
<evidence type="ECO:0000313" key="1">
    <source>
        <dbReference type="EMBL" id="UGS36149.1"/>
    </source>
</evidence>
<protein>
    <submittedName>
        <fullName evidence="1">Uncharacterized protein</fullName>
    </submittedName>
</protein>
<gene>
    <name evidence="1" type="ORF">DSM104329_02549</name>
</gene>
<dbReference type="AlphaFoldDB" id="A0A9E7C0Z9"/>
<evidence type="ECO:0000313" key="2">
    <source>
        <dbReference type="Proteomes" id="UP001162834"/>
    </source>
</evidence>
<dbReference type="RefSeq" id="WP_259315826.1">
    <property type="nucleotide sequence ID" value="NZ_CP087164.1"/>
</dbReference>
<dbReference type="KEGG" id="sbae:DSM104329_02549"/>
<dbReference type="EMBL" id="CP087164">
    <property type="protein sequence ID" value="UGS36149.1"/>
    <property type="molecule type" value="Genomic_DNA"/>
</dbReference>
<name>A0A9E7C0Z9_9ACTN</name>
<dbReference type="Proteomes" id="UP001162834">
    <property type="component" value="Chromosome"/>
</dbReference>